<dbReference type="Proteomes" id="UP000242875">
    <property type="component" value="Unassembled WGS sequence"/>
</dbReference>
<evidence type="ECO:0000256" key="1">
    <source>
        <dbReference type="ARBA" id="ARBA00009884"/>
    </source>
</evidence>
<dbReference type="OrthoDB" id="2228at2759"/>
<dbReference type="InterPro" id="IPR027482">
    <property type="entry name" value="Sec1-like_dom2"/>
</dbReference>
<feature type="region of interest" description="Disordered" evidence="2">
    <location>
        <begin position="518"/>
        <end position="537"/>
    </location>
</feature>
<evidence type="ECO:0000313" key="4">
    <source>
        <dbReference type="Proteomes" id="UP000242875"/>
    </source>
</evidence>
<feature type="region of interest" description="Disordered" evidence="2">
    <location>
        <begin position="616"/>
        <end position="689"/>
    </location>
</feature>
<dbReference type="InterPro" id="IPR036045">
    <property type="entry name" value="Sec1-like_sf"/>
</dbReference>
<protein>
    <recommendedName>
        <fullName evidence="5">Sec1-like protein</fullName>
    </recommendedName>
</protein>
<organism evidence="3 4">
    <name type="scientific">Bifiguratus adelaidae</name>
    <dbReference type="NCBI Taxonomy" id="1938954"/>
    <lineage>
        <taxon>Eukaryota</taxon>
        <taxon>Fungi</taxon>
        <taxon>Fungi incertae sedis</taxon>
        <taxon>Mucoromycota</taxon>
        <taxon>Mucoromycotina</taxon>
        <taxon>Endogonomycetes</taxon>
        <taxon>Endogonales</taxon>
        <taxon>Endogonales incertae sedis</taxon>
        <taxon>Bifiguratus</taxon>
    </lineage>
</organism>
<dbReference type="Gene3D" id="3.40.50.1910">
    <property type="match status" value="1"/>
</dbReference>
<dbReference type="Pfam" id="PF00995">
    <property type="entry name" value="Sec1"/>
    <property type="match status" value="1"/>
</dbReference>
<evidence type="ECO:0008006" key="5">
    <source>
        <dbReference type="Google" id="ProtNLM"/>
    </source>
</evidence>
<dbReference type="Gene3D" id="3.40.50.2060">
    <property type="match status" value="1"/>
</dbReference>
<dbReference type="PANTHER" id="PTHR11679">
    <property type="entry name" value="VESICLE PROTEIN SORTING-ASSOCIATED"/>
    <property type="match status" value="1"/>
</dbReference>
<sequence length="689" mass="77913">MASISGALKKRFLDTIRSIQPARKWKIVVVDAKSIKILSSACKMSDILDEDVTLVETLERPRQPTPSLEAIYFLTPCRESILRLFDDFARRSSPMYAAAHVHFTAALPDALYDELNAKLKRAGGKDWIKTFKEMYIDFQAYESAVFNLASPTSFLKLYGAEARGEVDEELSKLAKQLLSVCLTLRENPLIRYHRPLEPPEGVIYKSLPYRLAMLVQKELEDYCRLNPNFPPRQNPPQPRAALIILDRTTDTSAPLLHEFTYQAMMNDLLPIEANGTRYKYQFSQADGSIAEKEVTLDEDDQVYMGIRHMHIAECTDKLVSQFNEFLRENKQTKHEDAVRSLRDMKDTLANLPQFQDLKTKYSAHISIAQDCMAAFEKTKLNQVGTLEQNMACGETADGQVPKTNVLDMVPLLDDPYLSPLDKTRLLMLYIMSRETGVLDDDRRKLIKHADIPHDLAMAIENLPLIGIQLSKTRGTHKKKKRERSRRGADEDMPYELSRYVPVVRKVVEGHISNTVDPAVYPYTRPEDNEQAEKDREDAAKIPVSLRSTKPKWGQKAGASGPRMGAKVIVFVIGGMSFSEIRSVYEIANAQNRDVYIGSSHIVTPTHFMEDMKDLRKPVPQLPPIIPRYQPPRDDDPPKAMRNTPPPPAPSGTLAPPPLQHQTSSGSVHSTSGQSAKSEAERKKKGLKFW</sequence>
<evidence type="ECO:0000256" key="2">
    <source>
        <dbReference type="SAM" id="MobiDB-lite"/>
    </source>
</evidence>
<dbReference type="PIRSF" id="PIRSF005715">
    <property type="entry name" value="VPS45_Sec1"/>
    <property type="match status" value="1"/>
</dbReference>
<dbReference type="EMBL" id="MVBO01000043">
    <property type="protein sequence ID" value="OZJ04359.1"/>
    <property type="molecule type" value="Genomic_DNA"/>
</dbReference>
<feature type="compositionally biased region" description="Pro residues" evidence="2">
    <location>
        <begin position="619"/>
        <end position="629"/>
    </location>
</feature>
<feature type="compositionally biased region" description="Pro residues" evidence="2">
    <location>
        <begin position="643"/>
        <end position="658"/>
    </location>
</feature>
<feature type="compositionally biased region" description="Basic and acidic residues" evidence="2">
    <location>
        <begin position="524"/>
        <end position="537"/>
    </location>
</feature>
<keyword evidence="4" id="KW-1185">Reference proteome</keyword>
<name>A0A261Y166_9FUNG</name>
<comment type="caution">
    <text evidence="3">The sequence shown here is derived from an EMBL/GenBank/DDBJ whole genome shotgun (WGS) entry which is preliminary data.</text>
</comment>
<comment type="similarity">
    <text evidence="1">Belongs to the STXBP/unc-18/SEC1 family.</text>
</comment>
<evidence type="ECO:0000313" key="3">
    <source>
        <dbReference type="EMBL" id="OZJ04359.1"/>
    </source>
</evidence>
<dbReference type="InterPro" id="IPR001619">
    <property type="entry name" value="Sec1-like"/>
</dbReference>
<dbReference type="SUPFAM" id="SSF56815">
    <property type="entry name" value="Sec1/munc18-like (SM) proteins"/>
    <property type="match status" value="1"/>
</dbReference>
<dbReference type="InterPro" id="IPR043127">
    <property type="entry name" value="Sec-1-like_dom3a"/>
</dbReference>
<dbReference type="Gene3D" id="1.25.40.60">
    <property type="match status" value="1"/>
</dbReference>
<dbReference type="InterPro" id="IPR043154">
    <property type="entry name" value="Sec-1-like_dom1"/>
</dbReference>
<feature type="compositionally biased region" description="Low complexity" evidence="2">
    <location>
        <begin position="660"/>
        <end position="674"/>
    </location>
</feature>
<gene>
    <name evidence="3" type="ORF">BZG36_03209</name>
</gene>
<dbReference type="AlphaFoldDB" id="A0A261Y166"/>
<reference evidence="3 4" key="1">
    <citation type="journal article" date="2017" name="Mycologia">
        <title>Bifiguratus adelaidae, gen. et sp. nov., a new member of Mucoromycotina in endophytic and soil-dwelling habitats.</title>
        <authorList>
            <person name="Torres-Cruz T.J."/>
            <person name="Billingsley Tobias T.L."/>
            <person name="Almatruk M."/>
            <person name="Hesse C."/>
            <person name="Kuske C.R."/>
            <person name="Desiro A."/>
            <person name="Benucci G.M."/>
            <person name="Bonito G."/>
            <person name="Stajich J.E."/>
            <person name="Dunlap C."/>
            <person name="Arnold A.E."/>
            <person name="Porras-Alfaro A."/>
        </authorList>
    </citation>
    <scope>NUCLEOTIDE SEQUENCE [LARGE SCALE GENOMIC DNA]</scope>
    <source>
        <strain evidence="3 4">AZ0501</strain>
    </source>
</reference>
<accession>A0A261Y166</accession>
<proteinExistence type="inferred from homology"/>
<dbReference type="GO" id="GO:0016192">
    <property type="term" value="P:vesicle-mediated transport"/>
    <property type="evidence" value="ECO:0007669"/>
    <property type="project" value="InterPro"/>
</dbReference>
<dbReference type="Gene3D" id="3.90.830.10">
    <property type="entry name" value="Syntaxin Binding Protein 1, Chain A, domain 2"/>
    <property type="match status" value="1"/>
</dbReference>